<dbReference type="Proteomes" id="UP000694300">
    <property type="component" value="Unassembled WGS sequence"/>
</dbReference>
<dbReference type="PANTHER" id="PTHR36440:SF1">
    <property type="entry name" value="PUTATIVE (AFU_ORTHOLOGUE AFUA_8G07350)-RELATED"/>
    <property type="match status" value="1"/>
</dbReference>
<accession>A0ABS6UH15</accession>
<organism evidence="2 3">
    <name type="scientific">Pseudonocardia oceani</name>
    <dbReference type="NCBI Taxonomy" id="2792013"/>
    <lineage>
        <taxon>Bacteria</taxon>
        <taxon>Bacillati</taxon>
        <taxon>Actinomycetota</taxon>
        <taxon>Actinomycetes</taxon>
        <taxon>Pseudonocardiales</taxon>
        <taxon>Pseudonocardiaceae</taxon>
        <taxon>Pseudonocardia</taxon>
    </lineage>
</organism>
<keyword evidence="3" id="KW-1185">Reference proteome</keyword>
<dbReference type="InterPro" id="IPR013096">
    <property type="entry name" value="Cupin_2"/>
</dbReference>
<dbReference type="EMBL" id="JADQDF010000001">
    <property type="protein sequence ID" value="MBW0131529.1"/>
    <property type="molecule type" value="Genomic_DNA"/>
</dbReference>
<dbReference type="InterPro" id="IPR053146">
    <property type="entry name" value="QDO-like"/>
</dbReference>
<evidence type="ECO:0000313" key="3">
    <source>
        <dbReference type="Proteomes" id="UP000694300"/>
    </source>
</evidence>
<comment type="caution">
    <text evidence="2">The sequence shown here is derived from an EMBL/GenBank/DDBJ whole genome shotgun (WGS) entry which is preliminary data.</text>
</comment>
<proteinExistence type="predicted"/>
<evidence type="ECO:0000313" key="2">
    <source>
        <dbReference type="EMBL" id="MBW0131529.1"/>
    </source>
</evidence>
<reference evidence="2 3" key="1">
    <citation type="submission" date="2020-11" db="EMBL/GenBank/DDBJ databases">
        <title>Pseudonocardia abyssalis sp. nov. and Pseudonocardia oceani sp. nov., description and phylogenomic analysis of two novel actinomycetes isolated from the deep Southern Ocean.</title>
        <authorList>
            <person name="Parra J."/>
        </authorList>
    </citation>
    <scope>NUCLEOTIDE SEQUENCE [LARGE SCALE GENOMIC DNA]</scope>
    <source>
        <strain evidence="3">KRD185</strain>
    </source>
</reference>
<sequence length="163" mass="17738">MTYLPHAGDHPDGVVRLAADVPRIVSAGMTTVLLAPGSVTDEEYGLFEARLPAGSPGPVPHYHEGFSESFYVLSGRLAVRTGDRWTSAAPGDLVRVPRRGVHAFHPEGDDGARFLILFSPAGQPREEYFAEMAALATRDRPPTVEEIDELAARHDQVNLRDLP</sequence>
<gene>
    <name evidence="2" type="ORF">I4I82_28170</name>
</gene>
<feature type="domain" description="Cupin type-2" evidence="1">
    <location>
        <begin position="49"/>
        <end position="117"/>
    </location>
</feature>
<dbReference type="RefSeq" id="WP_218592521.1">
    <property type="nucleotide sequence ID" value="NZ_JADQDE010000179.1"/>
</dbReference>
<dbReference type="Pfam" id="PF07883">
    <property type="entry name" value="Cupin_2"/>
    <property type="match status" value="1"/>
</dbReference>
<dbReference type="PANTHER" id="PTHR36440">
    <property type="entry name" value="PUTATIVE (AFU_ORTHOLOGUE AFUA_8G07350)-RELATED"/>
    <property type="match status" value="1"/>
</dbReference>
<protein>
    <submittedName>
        <fullName evidence="2">Cupin domain-containing protein</fullName>
    </submittedName>
</protein>
<name>A0ABS6UH15_9PSEU</name>
<evidence type="ECO:0000259" key="1">
    <source>
        <dbReference type="Pfam" id="PF07883"/>
    </source>
</evidence>